<sequence>MTAWPAMAVRDRAVAGTVGGEGGGLLVASLSGASTTLGGRHQHAFAAHPPTPFKVKNAGWVGQQRTTQMQNRPKHDRILTCLRANANFSTRVGLGNGTLRLAEHIALGSCLAR</sequence>
<dbReference type="Proteomes" id="UP000521872">
    <property type="component" value="Unassembled WGS sequence"/>
</dbReference>
<accession>A0A8H4VQ00</accession>
<comment type="caution">
    <text evidence="1">The sequence shown here is derived from an EMBL/GenBank/DDBJ whole genome shotgun (WGS) entry which is preliminary data.</text>
</comment>
<reference evidence="1 2" key="1">
    <citation type="submission" date="2019-12" db="EMBL/GenBank/DDBJ databases">
        <authorList>
            <person name="Floudas D."/>
            <person name="Bentzer J."/>
            <person name="Ahren D."/>
            <person name="Johansson T."/>
            <person name="Persson P."/>
            <person name="Tunlid A."/>
        </authorList>
    </citation>
    <scope>NUCLEOTIDE SEQUENCE [LARGE SCALE GENOMIC DNA]</scope>
    <source>
        <strain evidence="1 2">CBS 102.39</strain>
    </source>
</reference>
<dbReference type="EMBL" id="JAACJL010000030">
    <property type="protein sequence ID" value="KAF4617787.1"/>
    <property type="molecule type" value="Genomic_DNA"/>
</dbReference>
<proteinExistence type="predicted"/>
<organism evidence="1 2">
    <name type="scientific">Agrocybe pediades</name>
    <dbReference type="NCBI Taxonomy" id="84607"/>
    <lineage>
        <taxon>Eukaryota</taxon>
        <taxon>Fungi</taxon>
        <taxon>Dikarya</taxon>
        <taxon>Basidiomycota</taxon>
        <taxon>Agaricomycotina</taxon>
        <taxon>Agaricomycetes</taxon>
        <taxon>Agaricomycetidae</taxon>
        <taxon>Agaricales</taxon>
        <taxon>Agaricineae</taxon>
        <taxon>Strophariaceae</taxon>
        <taxon>Agrocybe</taxon>
    </lineage>
</organism>
<gene>
    <name evidence="1" type="ORF">D9613_006163</name>
</gene>
<evidence type="ECO:0000313" key="2">
    <source>
        <dbReference type="Proteomes" id="UP000521872"/>
    </source>
</evidence>
<dbReference type="AlphaFoldDB" id="A0A8H4VQ00"/>
<keyword evidence="2" id="KW-1185">Reference proteome</keyword>
<name>A0A8H4VQ00_9AGAR</name>
<protein>
    <submittedName>
        <fullName evidence="1">Uncharacterized protein</fullName>
    </submittedName>
</protein>
<evidence type="ECO:0000313" key="1">
    <source>
        <dbReference type="EMBL" id="KAF4617787.1"/>
    </source>
</evidence>